<feature type="compositionally biased region" description="Polar residues" evidence="2">
    <location>
        <begin position="202"/>
        <end position="211"/>
    </location>
</feature>
<dbReference type="AlphaFoldDB" id="A0AA86ND19"/>
<comment type="caution">
    <text evidence="3">The sequence shown here is derived from an EMBL/GenBank/DDBJ whole genome shotgun (WGS) entry which is preliminary data.</text>
</comment>
<evidence type="ECO:0000256" key="1">
    <source>
        <dbReference type="SAM" id="Coils"/>
    </source>
</evidence>
<dbReference type="Pfam" id="PF14555">
    <property type="entry name" value="UBA_4"/>
    <property type="match status" value="1"/>
</dbReference>
<feature type="compositionally biased region" description="Polar residues" evidence="2">
    <location>
        <begin position="232"/>
        <end position="263"/>
    </location>
</feature>
<proteinExistence type="predicted"/>
<reference evidence="4 5" key="2">
    <citation type="submission" date="2024-07" db="EMBL/GenBank/DDBJ databases">
        <authorList>
            <person name="Akdeniz Z."/>
        </authorList>
    </citation>
    <scope>NUCLEOTIDE SEQUENCE [LARGE SCALE GENOMIC DNA]</scope>
</reference>
<dbReference type="Proteomes" id="UP001642409">
    <property type="component" value="Unassembled WGS sequence"/>
</dbReference>
<sequence length="653" mass="75887">MSFQYAGQVDGFKQASGINHWWTIEQYLNEAQGDISNAMSIFLRKIAEFREATSSEEQEARKFLEFDYDVAIAAEKYFVEQEKQQQQNQQQNDENEETLIAKFMGYTECSKDLAKQYLNNAQNDINIALNKYKIDKQNRDKQNVPNQTQVEYNQQNVNQTQQFNVQPQSEERKNQNVGFFGQKKEKKQATYDEKYIYKSDNENNVPSQQSQEPDKNFDQNTNSQENKFIENQPKQETCSQQSQNWATPQNNFVPQQGQTKPVNQAQYSSNFGQQQNQTQNIPIQNQQSFQPNSPQHQPNPFVQQSNYPAQQFTKNFQAPTFVPNQFNQNQNVQPFSPTQQFQPVNQQQFGQPQTGKQFQPNINFGNNQQIFSPIIPTNQVPNNQFNQQGNKVNGTILMCVVYDGNKALIFLQQQLKMFQEQFLVNHQIETLNDSDILSLTIQEQYFEQVKKALIALHTQESLLHQQRKNEVEIKQRTEKELDQLKQDNDRLQDQIKQLNSEKDTQHQKIQIIEQQNQKLMQEHNGALMNLSQQVQKNEVLLQEVQNLRAKIYSSKQMQPVNPQMQIMSPQPQIQSPQPYQSQNLNNQKIIAVIDMQTQPLQIQVVGNYLVGKGANVQLNGTTFKIQYTPSQAPAIEQAMNEIVSQLQGVRRLQ</sequence>
<keyword evidence="1" id="KW-0175">Coiled coil</keyword>
<dbReference type="Gene3D" id="1.10.8.10">
    <property type="entry name" value="DNA helicase RuvA subunit, C-terminal domain"/>
    <property type="match status" value="1"/>
</dbReference>
<evidence type="ECO:0000313" key="4">
    <source>
        <dbReference type="EMBL" id="CAL6057477.1"/>
    </source>
</evidence>
<protein>
    <submittedName>
        <fullName evidence="4">Hypothetical_protein</fullName>
    </submittedName>
</protein>
<evidence type="ECO:0000313" key="5">
    <source>
        <dbReference type="Proteomes" id="UP001642409"/>
    </source>
</evidence>
<accession>A0AA86ND19</accession>
<name>A0AA86ND19_9EUKA</name>
<dbReference type="EMBL" id="CAXDID020000214">
    <property type="protein sequence ID" value="CAL6057477.1"/>
    <property type="molecule type" value="Genomic_DNA"/>
</dbReference>
<evidence type="ECO:0000256" key="2">
    <source>
        <dbReference type="SAM" id="MobiDB-lite"/>
    </source>
</evidence>
<feature type="coiled-coil region" evidence="1">
    <location>
        <begin position="467"/>
        <end position="550"/>
    </location>
</feature>
<feature type="compositionally biased region" description="Basic and acidic residues" evidence="2">
    <location>
        <begin position="187"/>
        <end position="201"/>
    </location>
</feature>
<dbReference type="EMBL" id="CATOUU010000126">
    <property type="protein sequence ID" value="CAI9917255.1"/>
    <property type="molecule type" value="Genomic_DNA"/>
</dbReference>
<feature type="region of interest" description="Disordered" evidence="2">
    <location>
        <begin position="163"/>
        <end position="263"/>
    </location>
</feature>
<reference evidence="3" key="1">
    <citation type="submission" date="2023-06" db="EMBL/GenBank/DDBJ databases">
        <authorList>
            <person name="Kurt Z."/>
        </authorList>
    </citation>
    <scope>NUCLEOTIDE SEQUENCE</scope>
</reference>
<organism evidence="3">
    <name type="scientific">Hexamita inflata</name>
    <dbReference type="NCBI Taxonomy" id="28002"/>
    <lineage>
        <taxon>Eukaryota</taxon>
        <taxon>Metamonada</taxon>
        <taxon>Diplomonadida</taxon>
        <taxon>Hexamitidae</taxon>
        <taxon>Hexamitinae</taxon>
        <taxon>Hexamita</taxon>
    </lineage>
</organism>
<keyword evidence="5" id="KW-1185">Reference proteome</keyword>
<gene>
    <name evidence="4" type="ORF">HINF_LOCUS47527</name>
    <name evidence="3" type="ORF">HINF_LOCUS4900</name>
</gene>
<evidence type="ECO:0000313" key="3">
    <source>
        <dbReference type="EMBL" id="CAI9917255.1"/>
    </source>
</evidence>